<dbReference type="EMBL" id="JAGKSP010000023">
    <property type="protein sequence ID" value="MBP3966773.1"/>
    <property type="molecule type" value="Genomic_DNA"/>
</dbReference>
<feature type="region of interest" description="Disordered" evidence="1">
    <location>
        <begin position="1"/>
        <end position="38"/>
    </location>
</feature>
<dbReference type="Pfam" id="PF03646">
    <property type="entry name" value="FlaG"/>
    <property type="match status" value="1"/>
</dbReference>
<name>A0ABS5CLN6_9BACL</name>
<dbReference type="InterPro" id="IPR005186">
    <property type="entry name" value="FlaG"/>
</dbReference>
<protein>
    <submittedName>
        <fullName evidence="2">Flagellar protein FlaG</fullName>
    </submittedName>
</protein>
<dbReference type="RefSeq" id="WP_210663979.1">
    <property type="nucleotide sequence ID" value="NZ_JAGKSP010000023.1"/>
</dbReference>
<accession>A0ABS5CLN6</accession>
<dbReference type="Proteomes" id="UP000673394">
    <property type="component" value="Unassembled WGS sequence"/>
</dbReference>
<keyword evidence="2" id="KW-0966">Cell projection</keyword>
<gene>
    <name evidence="2" type="ORF">I8J30_29225</name>
</gene>
<dbReference type="Gene3D" id="3.30.160.170">
    <property type="entry name" value="FlaG-like"/>
    <property type="match status" value="1"/>
</dbReference>
<keyword evidence="3" id="KW-1185">Reference proteome</keyword>
<keyword evidence="2" id="KW-0969">Cilium</keyword>
<evidence type="ECO:0000313" key="3">
    <source>
        <dbReference type="Proteomes" id="UP000673394"/>
    </source>
</evidence>
<feature type="compositionally biased region" description="Low complexity" evidence="1">
    <location>
        <begin position="1"/>
        <end position="17"/>
    </location>
</feature>
<feature type="compositionally biased region" description="Polar residues" evidence="1">
    <location>
        <begin position="18"/>
        <end position="33"/>
    </location>
</feature>
<sequence length="130" mass="14210">MNTNLPISNSVPISSPITNTASDRQVVSDQQPSAAPALQNARELKQAENTGVKVPLGEEMLIKAIEKANKAVMGVATSCEFSIHEKTKQIMVKVVEKDTGRLIREVPPEKILNMVAAMCENAGIWIDERR</sequence>
<dbReference type="PANTHER" id="PTHR37166:SF1">
    <property type="entry name" value="PROTEIN FLAG"/>
    <property type="match status" value="1"/>
</dbReference>
<reference evidence="2 3" key="1">
    <citation type="submission" date="2021-04" db="EMBL/GenBank/DDBJ databases">
        <title>Paenibacillus sp. DLE-14 whole genome sequence.</title>
        <authorList>
            <person name="Ham Y.J."/>
        </authorList>
    </citation>
    <scope>NUCLEOTIDE SEQUENCE [LARGE SCALE GENOMIC DNA]</scope>
    <source>
        <strain evidence="2 3">DLE-14</strain>
    </source>
</reference>
<dbReference type="PANTHER" id="PTHR37166">
    <property type="entry name" value="PROTEIN FLAG"/>
    <property type="match status" value="1"/>
</dbReference>
<organism evidence="2 3">
    <name type="scientific">Paenibacillus lignilyticus</name>
    <dbReference type="NCBI Taxonomy" id="1172615"/>
    <lineage>
        <taxon>Bacteria</taxon>
        <taxon>Bacillati</taxon>
        <taxon>Bacillota</taxon>
        <taxon>Bacilli</taxon>
        <taxon>Bacillales</taxon>
        <taxon>Paenibacillaceae</taxon>
        <taxon>Paenibacillus</taxon>
    </lineage>
</organism>
<dbReference type="SUPFAM" id="SSF160214">
    <property type="entry name" value="FlaG-like"/>
    <property type="match status" value="1"/>
</dbReference>
<evidence type="ECO:0000313" key="2">
    <source>
        <dbReference type="EMBL" id="MBP3966773.1"/>
    </source>
</evidence>
<keyword evidence="2" id="KW-0282">Flagellum</keyword>
<proteinExistence type="predicted"/>
<dbReference type="InterPro" id="IPR035924">
    <property type="entry name" value="FlaG-like_sf"/>
</dbReference>
<evidence type="ECO:0000256" key="1">
    <source>
        <dbReference type="SAM" id="MobiDB-lite"/>
    </source>
</evidence>
<comment type="caution">
    <text evidence="2">The sequence shown here is derived from an EMBL/GenBank/DDBJ whole genome shotgun (WGS) entry which is preliminary data.</text>
</comment>